<dbReference type="Proteomes" id="UP001501444">
    <property type="component" value="Unassembled WGS sequence"/>
</dbReference>
<dbReference type="InterPro" id="IPR054344">
    <property type="entry name" value="TY-Chap_N"/>
</dbReference>
<evidence type="ECO:0000313" key="2">
    <source>
        <dbReference type="EMBL" id="GAA2345665.1"/>
    </source>
</evidence>
<feature type="domain" description="TY-Chap N-terminal" evidence="1">
    <location>
        <begin position="4"/>
        <end position="123"/>
    </location>
</feature>
<reference evidence="2 3" key="1">
    <citation type="journal article" date="2019" name="Int. J. Syst. Evol. Microbiol.">
        <title>The Global Catalogue of Microorganisms (GCM) 10K type strain sequencing project: providing services to taxonomists for standard genome sequencing and annotation.</title>
        <authorList>
            <consortium name="The Broad Institute Genomics Platform"/>
            <consortium name="The Broad Institute Genome Sequencing Center for Infectious Disease"/>
            <person name="Wu L."/>
            <person name="Ma J."/>
        </authorList>
    </citation>
    <scope>NUCLEOTIDE SEQUENCE [LARGE SCALE GENOMIC DNA]</scope>
    <source>
        <strain evidence="2 3">JCM 3272</strain>
    </source>
</reference>
<evidence type="ECO:0000313" key="3">
    <source>
        <dbReference type="Proteomes" id="UP001501444"/>
    </source>
</evidence>
<accession>A0ABN3G770</accession>
<protein>
    <recommendedName>
        <fullName evidence="1">TY-Chap N-terminal domain-containing protein</fullName>
    </recommendedName>
</protein>
<sequence length="150" mass="16816">MPATWEDFTPALVRELQRLGDGLYLVLNDRARPWRFAQFYQARTHLTAEVSGQTEDGSGGVPHDTPQARALLEAMSWSPPTPYGQSWHLRLPWPATTREYRDLAGSVVRALHEVNGTAAPSDLTYRAWDGNHDNRPWTVDLPGVAEAPQI</sequence>
<proteinExistence type="predicted"/>
<keyword evidence="3" id="KW-1185">Reference proteome</keyword>
<gene>
    <name evidence="2" type="ORF">GCM10010170_032000</name>
</gene>
<name>A0ABN3G770_9ACTN</name>
<dbReference type="Pfam" id="PF22552">
    <property type="entry name" value="TY-Chap3"/>
    <property type="match status" value="1"/>
</dbReference>
<evidence type="ECO:0000259" key="1">
    <source>
        <dbReference type="Pfam" id="PF22552"/>
    </source>
</evidence>
<organism evidence="2 3">
    <name type="scientific">Dactylosporangium salmoneum</name>
    <dbReference type="NCBI Taxonomy" id="53361"/>
    <lineage>
        <taxon>Bacteria</taxon>
        <taxon>Bacillati</taxon>
        <taxon>Actinomycetota</taxon>
        <taxon>Actinomycetes</taxon>
        <taxon>Micromonosporales</taxon>
        <taxon>Micromonosporaceae</taxon>
        <taxon>Dactylosporangium</taxon>
    </lineage>
</organism>
<dbReference type="EMBL" id="BAAARV010000025">
    <property type="protein sequence ID" value="GAA2345665.1"/>
    <property type="molecule type" value="Genomic_DNA"/>
</dbReference>
<comment type="caution">
    <text evidence="2">The sequence shown here is derived from an EMBL/GenBank/DDBJ whole genome shotgun (WGS) entry which is preliminary data.</text>
</comment>
<dbReference type="RefSeq" id="WP_344613164.1">
    <property type="nucleotide sequence ID" value="NZ_BAAARV010000025.1"/>
</dbReference>